<dbReference type="InterPro" id="IPR013324">
    <property type="entry name" value="RNA_pol_sigma_r3/r4-like"/>
</dbReference>
<reference evidence="8" key="1">
    <citation type="submission" date="2021-01" db="EMBL/GenBank/DDBJ databases">
        <title>Genomic Encyclopedia of Type Strains, Phase IV (KMG-IV): sequencing the most valuable type-strain genomes for metagenomic binning, comparative biology and taxonomic classification.</title>
        <authorList>
            <person name="Goeker M."/>
        </authorList>
    </citation>
    <scope>NUCLEOTIDE SEQUENCE</scope>
    <source>
        <strain evidence="8">DSM 21943</strain>
    </source>
</reference>
<keyword evidence="3" id="KW-0731">Sigma factor</keyword>
<evidence type="ECO:0000256" key="5">
    <source>
        <dbReference type="ARBA" id="ARBA00023163"/>
    </source>
</evidence>
<dbReference type="Gene3D" id="1.10.10.10">
    <property type="entry name" value="Winged helix-like DNA-binding domain superfamily/Winged helix DNA-binding domain"/>
    <property type="match status" value="1"/>
</dbReference>
<keyword evidence="9" id="KW-1185">Reference proteome</keyword>
<comment type="similarity">
    <text evidence="1">Belongs to the sigma-70 factor family. ECF subfamily.</text>
</comment>
<evidence type="ECO:0000256" key="2">
    <source>
        <dbReference type="ARBA" id="ARBA00023015"/>
    </source>
</evidence>
<dbReference type="Pfam" id="PF08281">
    <property type="entry name" value="Sigma70_r4_2"/>
    <property type="match status" value="1"/>
</dbReference>
<dbReference type="InterPro" id="IPR013325">
    <property type="entry name" value="RNA_pol_sigma_r2"/>
</dbReference>
<protein>
    <submittedName>
        <fullName evidence="8">RNA polymerase sigma-70 factor (ECF subfamily)</fullName>
    </submittedName>
</protein>
<comment type="caution">
    <text evidence="8">The sequence shown here is derived from an EMBL/GenBank/DDBJ whole genome shotgun (WGS) entry which is preliminary data.</text>
</comment>
<dbReference type="Proteomes" id="UP001179280">
    <property type="component" value="Unassembled WGS sequence"/>
</dbReference>
<dbReference type="Pfam" id="PF04542">
    <property type="entry name" value="Sigma70_r2"/>
    <property type="match status" value="1"/>
</dbReference>
<sequence length="218" mass="24913">MNQPFNEAWQRASSSIWKTCYALTNHQQDAEDLMQLTWIKAFQRANKQSTPFTKAYFATIAKNAWIDEVRKQKITAVPFEDDRQLSQEPAPFMAQFDLSYLLNGVVKNLSIQQQVIFLMADVCQCSLKDIAYLTNRSVGAVKALLFRARQKITSDVREQFDQPDYLTEEDVLRVQLYSRALQLGDVQLLASLLSDTISIPALYVQQQARSSSECRMAA</sequence>
<proteinExistence type="inferred from homology"/>
<dbReference type="RefSeq" id="WP_204468643.1">
    <property type="nucleotide sequence ID" value="NZ_JAFBCV010000017.1"/>
</dbReference>
<evidence type="ECO:0000256" key="3">
    <source>
        <dbReference type="ARBA" id="ARBA00023082"/>
    </source>
</evidence>
<feature type="domain" description="RNA polymerase sigma factor 70 region 4 type 2" evidence="7">
    <location>
        <begin position="108"/>
        <end position="152"/>
    </location>
</feature>
<dbReference type="SUPFAM" id="SSF88946">
    <property type="entry name" value="Sigma2 domain of RNA polymerase sigma factors"/>
    <property type="match status" value="1"/>
</dbReference>
<dbReference type="InterPro" id="IPR039425">
    <property type="entry name" value="RNA_pol_sigma-70-like"/>
</dbReference>
<evidence type="ECO:0000256" key="4">
    <source>
        <dbReference type="ARBA" id="ARBA00023125"/>
    </source>
</evidence>
<dbReference type="SUPFAM" id="SSF88659">
    <property type="entry name" value="Sigma3 and sigma4 domains of RNA polymerase sigma factors"/>
    <property type="match status" value="1"/>
</dbReference>
<evidence type="ECO:0000259" key="6">
    <source>
        <dbReference type="Pfam" id="PF04542"/>
    </source>
</evidence>
<name>A0ABS2T008_9BACI</name>
<evidence type="ECO:0000259" key="7">
    <source>
        <dbReference type="Pfam" id="PF08281"/>
    </source>
</evidence>
<organism evidence="8 9">
    <name type="scientific">Shouchella xiaoxiensis</name>
    <dbReference type="NCBI Taxonomy" id="766895"/>
    <lineage>
        <taxon>Bacteria</taxon>
        <taxon>Bacillati</taxon>
        <taxon>Bacillota</taxon>
        <taxon>Bacilli</taxon>
        <taxon>Bacillales</taxon>
        <taxon>Bacillaceae</taxon>
        <taxon>Shouchella</taxon>
    </lineage>
</organism>
<dbReference type="InterPro" id="IPR007627">
    <property type="entry name" value="RNA_pol_sigma70_r2"/>
</dbReference>
<feature type="domain" description="RNA polymerase sigma-70 region 2" evidence="6">
    <location>
        <begin position="15"/>
        <end position="73"/>
    </location>
</feature>
<evidence type="ECO:0000313" key="8">
    <source>
        <dbReference type="EMBL" id="MBM7840815.1"/>
    </source>
</evidence>
<evidence type="ECO:0000256" key="1">
    <source>
        <dbReference type="ARBA" id="ARBA00010641"/>
    </source>
</evidence>
<dbReference type="Gene3D" id="1.10.1740.10">
    <property type="match status" value="1"/>
</dbReference>
<accession>A0ABS2T008</accession>
<gene>
    <name evidence="8" type="ORF">JOC54_004108</name>
</gene>
<dbReference type="PANTHER" id="PTHR43133:SF8">
    <property type="entry name" value="RNA POLYMERASE SIGMA FACTOR HI_1459-RELATED"/>
    <property type="match status" value="1"/>
</dbReference>
<keyword evidence="4" id="KW-0238">DNA-binding</keyword>
<dbReference type="InterPro" id="IPR013249">
    <property type="entry name" value="RNA_pol_sigma70_r4_t2"/>
</dbReference>
<dbReference type="EMBL" id="JAFBCV010000017">
    <property type="protein sequence ID" value="MBM7840815.1"/>
    <property type="molecule type" value="Genomic_DNA"/>
</dbReference>
<dbReference type="NCBIfam" id="TIGR02937">
    <property type="entry name" value="sigma70-ECF"/>
    <property type="match status" value="1"/>
</dbReference>
<dbReference type="InterPro" id="IPR014284">
    <property type="entry name" value="RNA_pol_sigma-70_dom"/>
</dbReference>
<keyword evidence="5" id="KW-0804">Transcription</keyword>
<evidence type="ECO:0000313" key="9">
    <source>
        <dbReference type="Proteomes" id="UP001179280"/>
    </source>
</evidence>
<keyword evidence="2" id="KW-0805">Transcription regulation</keyword>
<dbReference type="InterPro" id="IPR036388">
    <property type="entry name" value="WH-like_DNA-bd_sf"/>
</dbReference>
<dbReference type="PANTHER" id="PTHR43133">
    <property type="entry name" value="RNA POLYMERASE ECF-TYPE SIGMA FACTO"/>
    <property type="match status" value="1"/>
</dbReference>